<dbReference type="PANTHER" id="PTHR43670">
    <property type="entry name" value="HEAT SHOCK PROTEIN 26"/>
    <property type="match status" value="1"/>
</dbReference>
<dbReference type="GO" id="GO:0005886">
    <property type="term" value="C:plasma membrane"/>
    <property type="evidence" value="ECO:0007669"/>
    <property type="project" value="UniProtKB-SubCell"/>
</dbReference>
<feature type="transmembrane region" description="Helical" evidence="6">
    <location>
        <begin position="441"/>
        <end position="461"/>
    </location>
</feature>
<feature type="compositionally biased region" description="Polar residues" evidence="5">
    <location>
        <begin position="392"/>
        <end position="403"/>
    </location>
</feature>
<feature type="compositionally biased region" description="Basic and acidic residues" evidence="5">
    <location>
        <begin position="251"/>
        <end position="261"/>
    </location>
</feature>
<evidence type="ECO:0000259" key="7">
    <source>
        <dbReference type="PROSITE" id="PS01031"/>
    </source>
</evidence>
<evidence type="ECO:0000256" key="2">
    <source>
        <dbReference type="ARBA" id="ARBA00022475"/>
    </source>
</evidence>
<keyword evidence="3" id="KW-0611">Plant defense</keyword>
<dbReference type="Gene3D" id="2.60.40.790">
    <property type="match status" value="1"/>
</dbReference>
<feature type="compositionally biased region" description="Basic and acidic residues" evidence="5">
    <location>
        <begin position="404"/>
        <end position="422"/>
    </location>
</feature>
<name>A0AAP0NHU7_LIQFO</name>
<feature type="compositionally biased region" description="Basic and acidic residues" evidence="5">
    <location>
        <begin position="338"/>
        <end position="357"/>
    </location>
</feature>
<dbReference type="Proteomes" id="UP001415857">
    <property type="component" value="Unassembled WGS sequence"/>
</dbReference>
<keyword evidence="2" id="KW-1003">Cell membrane</keyword>
<dbReference type="GO" id="GO:0034605">
    <property type="term" value="P:cellular response to heat"/>
    <property type="evidence" value="ECO:0007669"/>
    <property type="project" value="TreeGrafter"/>
</dbReference>
<dbReference type="AlphaFoldDB" id="A0AAP0NHU7"/>
<feature type="compositionally biased region" description="Basic and acidic residues" evidence="5">
    <location>
        <begin position="272"/>
        <end position="286"/>
    </location>
</feature>
<dbReference type="CDD" id="cd06464">
    <property type="entry name" value="ACD_sHsps-like"/>
    <property type="match status" value="1"/>
</dbReference>
<reference evidence="8 9" key="1">
    <citation type="journal article" date="2024" name="Plant J.">
        <title>Genome sequences and population genomics reveal climatic adaptation and genomic divergence between two closely related sweetgum species.</title>
        <authorList>
            <person name="Xu W.Q."/>
            <person name="Ren C.Q."/>
            <person name="Zhang X.Y."/>
            <person name="Comes H.P."/>
            <person name="Liu X.H."/>
            <person name="Li Y.G."/>
            <person name="Kettle C.J."/>
            <person name="Jalonen R."/>
            <person name="Gaisberger H."/>
            <person name="Ma Y.Z."/>
            <person name="Qiu Y.X."/>
        </authorList>
    </citation>
    <scope>NUCLEOTIDE SEQUENCE [LARGE SCALE GENOMIC DNA]</scope>
    <source>
        <strain evidence="8">Hangzhou</strain>
    </source>
</reference>
<evidence type="ECO:0000256" key="3">
    <source>
        <dbReference type="ARBA" id="ARBA00022821"/>
    </source>
</evidence>
<dbReference type="PANTHER" id="PTHR43670:SF34">
    <property type="entry name" value="HSP20-LIKE CHAPERONES SUPERFAMILY PROTEIN"/>
    <property type="match status" value="1"/>
</dbReference>
<evidence type="ECO:0000256" key="5">
    <source>
        <dbReference type="SAM" id="MobiDB-lite"/>
    </source>
</evidence>
<evidence type="ECO:0000256" key="4">
    <source>
        <dbReference type="PROSITE-ProRule" id="PRU00285"/>
    </source>
</evidence>
<keyword evidence="6" id="KW-0472">Membrane</keyword>
<gene>
    <name evidence="8" type="ORF">L1049_026869</name>
</gene>
<evidence type="ECO:0000256" key="6">
    <source>
        <dbReference type="SAM" id="Phobius"/>
    </source>
</evidence>
<accession>A0AAP0NHU7</accession>
<sequence>MELELSLKLTNVRDGLPFVDLRIAKDRAGPLFLSRETETMFILTAHLKGIPREIIKIEINDDGTQIVISGEKPVQEMLMVGSRMYKNEVEIWGFKKIFRIPDGVVLDRIKAKYNEEEAILRIVMPKSIRGFRGVGIEEVKDEEVDRGGSEKMPIVEDTIPKQDTIGMTSEQESKEPEIKGIEEVDQVVEKSPETPEIECAKEREETTPEEVETAPTTVTSPETANMEQEEVELQGEPGQPEEAEVSPPEKTGAEEIPKLEEEVQQEGTPAAESEKPEEGSEKHDSSPETIEPTKFVENQAIQQAELPNETSTELSQVEEEHSTKGEIAPVENEMPQEESQKHETKTDIEEPVEHQPDNELEQTENLHPEHPADQEKGNEEHVQEESHGVGNEIQQEATDQLNVSEEKEVDGQESSEVEKQKGPSDQTTQLEKSPSKKSKRFGLVAGSAFLVSLIVLVIQLIRAKKK</sequence>
<protein>
    <recommendedName>
        <fullName evidence="7">SHSP domain-containing protein</fullName>
    </recommendedName>
</protein>
<evidence type="ECO:0000256" key="1">
    <source>
        <dbReference type="ARBA" id="ARBA00004162"/>
    </source>
</evidence>
<feature type="compositionally biased region" description="Acidic residues" evidence="5">
    <location>
        <begin position="227"/>
        <end position="244"/>
    </location>
</feature>
<dbReference type="EMBL" id="JBBPBK010000014">
    <property type="protein sequence ID" value="KAK9271279.1"/>
    <property type="molecule type" value="Genomic_DNA"/>
</dbReference>
<organism evidence="8 9">
    <name type="scientific">Liquidambar formosana</name>
    <name type="common">Formosan gum</name>
    <dbReference type="NCBI Taxonomy" id="63359"/>
    <lineage>
        <taxon>Eukaryota</taxon>
        <taxon>Viridiplantae</taxon>
        <taxon>Streptophyta</taxon>
        <taxon>Embryophyta</taxon>
        <taxon>Tracheophyta</taxon>
        <taxon>Spermatophyta</taxon>
        <taxon>Magnoliopsida</taxon>
        <taxon>eudicotyledons</taxon>
        <taxon>Gunneridae</taxon>
        <taxon>Pentapetalae</taxon>
        <taxon>Saxifragales</taxon>
        <taxon>Altingiaceae</taxon>
        <taxon>Liquidambar</taxon>
    </lineage>
</organism>
<dbReference type="GO" id="GO:0006952">
    <property type="term" value="P:defense response"/>
    <property type="evidence" value="ECO:0007669"/>
    <property type="project" value="UniProtKB-KW"/>
</dbReference>
<feature type="region of interest" description="Disordered" evidence="5">
    <location>
        <begin position="165"/>
        <end position="441"/>
    </location>
</feature>
<dbReference type="PROSITE" id="PS01031">
    <property type="entry name" value="SHSP"/>
    <property type="match status" value="1"/>
</dbReference>
<feature type="compositionally biased region" description="Basic and acidic residues" evidence="5">
    <location>
        <begin position="364"/>
        <end position="387"/>
    </location>
</feature>
<comment type="caution">
    <text evidence="8">The sequence shown here is derived from an EMBL/GenBank/DDBJ whole genome shotgun (WGS) entry which is preliminary data.</text>
</comment>
<feature type="compositionally biased region" description="Basic and acidic residues" evidence="5">
    <location>
        <begin position="171"/>
        <end position="206"/>
    </location>
</feature>
<evidence type="ECO:0000313" key="8">
    <source>
        <dbReference type="EMBL" id="KAK9271279.1"/>
    </source>
</evidence>
<comment type="similarity">
    <text evidence="4">Belongs to the small heat shock protein (HSP20) family.</text>
</comment>
<dbReference type="InterPro" id="IPR002068">
    <property type="entry name" value="A-crystallin/Hsp20_dom"/>
</dbReference>
<keyword evidence="6" id="KW-1133">Transmembrane helix</keyword>
<dbReference type="InterPro" id="IPR008978">
    <property type="entry name" value="HSP20-like_chaperone"/>
</dbReference>
<feature type="compositionally biased region" description="Polar residues" evidence="5">
    <location>
        <begin position="423"/>
        <end position="432"/>
    </location>
</feature>
<comment type="subcellular location">
    <subcellularLocation>
        <location evidence="1">Cell membrane</location>
        <topology evidence="1">Single-pass membrane protein</topology>
    </subcellularLocation>
</comment>
<evidence type="ECO:0000313" key="9">
    <source>
        <dbReference type="Proteomes" id="UP001415857"/>
    </source>
</evidence>
<feature type="domain" description="SHSP" evidence="7">
    <location>
        <begin position="22"/>
        <end position="142"/>
    </location>
</feature>
<dbReference type="SUPFAM" id="SSF49764">
    <property type="entry name" value="HSP20-like chaperones"/>
    <property type="match status" value="1"/>
</dbReference>
<feature type="compositionally biased region" description="Low complexity" evidence="5">
    <location>
        <begin position="213"/>
        <end position="224"/>
    </location>
</feature>
<keyword evidence="9" id="KW-1185">Reference proteome</keyword>
<proteinExistence type="inferred from homology"/>
<keyword evidence="6" id="KW-0812">Transmembrane</keyword>